<dbReference type="EMBL" id="BATL01000091">
    <property type="protein sequence ID" value="GAD77789.1"/>
    <property type="molecule type" value="Genomic_DNA"/>
</dbReference>
<evidence type="ECO:0000313" key="2">
    <source>
        <dbReference type="EMBL" id="GAD78094.1"/>
    </source>
</evidence>
<dbReference type="AlphaFoldDB" id="U3C9Q7"/>
<accession>U3C9Q7</accession>
<evidence type="ECO:0000313" key="3">
    <source>
        <dbReference type="Proteomes" id="UP000016567"/>
    </source>
</evidence>
<gene>
    <name evidence="1" type="ORF">VAZ01S_091_00030</name>
    <name evidence="2" type="ORF">VAZ01S_122_00010</name>
</gene>
<organism evidence="2 3">
    <name type="scientific">Vibrio azureus NBRC 104587</name>
    <dbReference type="NCBI Taxonomy" id="1219077"/>
    <lineage>
        <taxon>Bacteria</taxon>
        <taxon>Pseudomonadati</taxon>
        <taxon>Pseudomonadota</taxon>
        <taxon>Gammaproteobacteria</taxon>
        <taxon>Vibrionales</taxon>
        <taxon>Vibrionaceae</taxon>
        <taxon>Vibrio</taxon>
    </lineage>
</organism>
<dbReference type="RefSeq" id="WP_021711525.1">
    <property type="nucleotide sequence ID" value="NZ_BATL01000091.1"/>
</dbReference>
<protein>
    <submittedName>
        <fullName evidence="2">Uncharacterized protein</fullName>
    </submittedName>
</protein>
<dbReference type="eggNOG" id="ENOG502ZHJV">
    <property type="taxonomic scope" value="Bacteria"/>
</dbReference>
<sequence length="181" mass="20168">MFDEIGKINWAELKQANGYSGHIPEAIKGLISDDKLDQEASYWKLDNHVVLQGDLYQAAFYVVPFLLEILASKVKNGRAYTYDLLFEIANGFALEETPCVYNGDTLPLTEACKSAVVGGVDLYLNEVSNISSTCRENSLELLVSLGERAEYILINLQKIEGEETDSYFRSKLKEAIVEISG</sequence>
<dbReference type="Proteomes" id="UP000016567">
    <property type="component" value="Unassembled WGS sequence"/>
</dbReference>
<proteinExistence type="predicted"/>
<keyword evidence="3" id="KW-1185">Reference proteome</keyword>
<name>U3C9Q7_9VIBR</name>
<dbReference type="STRING" id="1219077.VAZ01S_091_00030"/>
<evidence type="ECO:0000313" key="1">
    <source>
        <dbReference type="EMBL" id="GAD77789.1"/>
    </source>
</evidence>
<comment type="caution">
    <text evidence="2">The sequence shown here is derived from an EMBL/GenBank/DDBJ whole genome shotgun (WGS) entry which is preliminary data.</text>
</comment>
<reference evidence="2 3" key="1">
    <citation type="submission" date="2013-09" db="EMBL/GenBank/DDBJ databases">
        <title>Whole genome shotgun sequence of Vibrio azureus NBRC 104587.</title>
        <authorList>
            <person name="Isaki S."/>
            <person name="Hosoyama A."/>
            <person name="Numata M."/>
            <person name="Hashimoto M."/>
            <person name="Hosoyama Y."/>
            <person name="Tsuchikane K."/>
            <person name="Noguchi M."/>
            <person name="Hirakata S."/>
            <person name="Ichikawa N."/>
            <person name="Ohji S."/>
            <person name="Yamazoe A."/>
            <person name="Fujita N."/>
        </authorList>
    </citation>
    <scope>NUCLEOTIDE SEQUENCE [LARGE SCALE GENOMIC DNA]</scope>
    <source>
        <strain evidence="2 3">NBRC 104587</strain>
    </source>
</reference>
<dbReference type="EMBL" id="BATL01000122">
    <property type="protein sequence ID" value="GAD78094.1"/>
    <property type="molecule type" value="Genomic_DNA"/>
</dbReference>